<evidence type="ECO:0000313" key="5">
    <source>
        <dbReference type="EMBL" id="GAW81969.1"/>
    </source>
</evidence>
<keyword evidence="1" id="KW-0677">Repeat</keyword>
<dbReference type="OMA" id="AKIFQFD"/>
<dbReference type="OrthoDB" id="441329at2759"/>
<feature type="domain" description="K Homology" evidence="4">
    <location>
        <begin position="381"/>
        <end position="456"/>
    </location>
</feature>
<feature type="compositionally biased region" description="Low complexity" evidence="3">
    <location>
        <begin position="50"/>
        <end position="67"/>
    </location>
</feature>
<dbReference type="PANTHER" id="PTHR10288">
    <property type="entry name" value="KH DOMAIN CONTAINING RNA BINDING PROTEIN"/>
    <property type="match status" value="1"/>
</dbReference>
<protein>
    <submittedName>
        <fullName evidence="5">RNA-binding protein</fullName>
    </submittedName>
</protein>
<evidence type="ECO:0000256" key="3">
    <source>
        <dbReference type="SAM" id="MobiDB-lite"/>
    </source>
</evidence>
<feature type="compositionally biased region" description="Low complexity" evidence="3">
    <location>
        <begin position="556"/>
        <end position="596"/>
    </location>
</feature>
<dbReference type="Pfam" id="PF00013">
    <property type="entry name" value="KH_1"/>
    <property type="match status" value="4"/>
</dbReference>
<feature type="region of interest" description="Disordered" evidence="3">
    <location>
        <begin position="1"/>
        <end position="76"/>
    </location>
</feature>
<organism evidence="5 6">
    <name type="scientific">Plasmodium gonderi</name>
    <dbReference type="NCBI Taxonomy" id="77519"/>
    <lineage>
        <taxon>Eukaryota</taxon>
        <taxon>Sar</taxon>
        <taxon>Alveolata</taxon>
        <taxon>Apicomplexa</taxon>
        <taxon>Aconoidasida</taxon>
        <taxon>Haemosporida</taxon>
        <taxon>Plasmodiidae</taxon>
        <taxon>Plasmodium</taxon>
        <taxon>Plasmodium (Plasmodium)</taxon>
    </lineage>
</organism>
<feature type="domain" description="K Homology" evidence="4">
    <location>
        <begin position="176"/>
        <end position="252"/>
    </location>
</feature>
<feature type="region of interest" description="Disordered" evidence="3">
    <location>
        <begin position="287"/>
        <end position="344"/>
    </location>
</feature>
<evidence type="ECO:0000256" key="2">
    <source>
        <dbReference type="PROSITE-ProRule" id="PRU00117"/>
    </source>
</evidence>
<evidence type="ECO:0000313" key="6">
    <source>
        <dbReference type="Proteomes" id="UP000195521"/>
    </source>
</evidence>
<dbReference type="PROSITE" id="PS50084">
    <property type="entry name" value="KH_TYPE_1"/>
    <property type="match status" value="4"/>
</dbReference>
<dbReference type="InterPro" id="IPR004088">
    <property type="entry name" value="KH_dom_type_1"/>
</dbReference>
<evidence type="ECO:0000259" key="4">
    <source>
        <dbReference type="SMART" id="SM00322"/>
    </source>
</evidence>
<feature type="compositionally biased region" description="Gly residues" evidence="3">
    <location>
        <begin position="287"/>
        <end position="296"/>
    </location>
</feature>
<dbReference type="GeneID" id="39748701"/>
<dbReference type="SUPFAM" id="SSF54791">
    <property type="entry name" value="Eukaryotic type KH-domain (KH-domain type I)"/>
    <property type="match status" value="5"/>
</dbReference>
<feature type="domain" description="K Homology" evidence="4">
    <location>
        <begin position="85"/>
        <end position="166"/>
    </location>
</feature>
<feature type="compositionally biased region" description="Low complexity" evidence="3">
    <location>
        <begin position="308"/>
        <end position="319"/>
    </location>
</feature>
<dbReference type="Proteomes" id="UP000195521">
    <property type="component" value="Unassembled WGS sequence"/>
</dbReference>
<feature type="compositionally biased region" description="Polar residues" evidence="3">
    <location>
        <begin position="597"/>
        <end position="655"/>
    </location>
</feature>
<dbReference type="SMART" id="SM00322">
    <property type="entry name" value="KH"/>
    <property type="match status" value="4"/>
</dbReference>
<dbReference type="EMBL" id="BDQF01000012">
    <property type="protein sequence ID" value="GAW81969.1"/>
    <property type="molecule type" value="Genomic_DNA"/>
</dbReference>
<name>A0A1Y1JHG0_PLAGO</name>
<dbReference type="InterPro" id="IPR036612">
    <property type="entry name" value="KH_dom_type_1_sf"/>
</dbReference>
<feature type="region of interest" description="Disordered" evidence="3">
    <location>
        <begin position="556"/>
        <end position="655"/>
    </location>
</feature>
<dbReference type="Gene3D" id="3.30.1370.10">
    <property type="entry name" value="K Homology domain, type 1"/>
    <property type="match status" value="4"/>
</dbReference>
<sequence>MIKQKRSYTHANHEGEISNNSEEENTFKRPRNESASSNRSFGSYNDDDNGNYNDSYNDGYNDNYNDGYNDKYNDNDDRINYSGSSGITTEMRIPYCLLLPNRAIGFVIGKSGNNVREIEKACGAIIKCQKEFDVSVYPPPTEKILTIFGKKENKKKALELVLEKSKNVMDFHEEDGKESIVIIVPTRSIPIIIGQKGSKIAALSEKSQCEINVHKDDVPGIKDKAIFIKSKKIGKIIDCIGIIYDLLEDIVENGILSMYEFPGVSKNGSNGPSGTVGYNPLVDAPGGNTGGAGGGSMNNSNVPISATGNMNNNMMNNHNGGSGSGGPNNHYGPTNNHFHSGGKYMKRNDNSYENIGSDDYDNFSVPKEKNLLLHKFGKEISACVIRFVLDVETTAWIIGKSGCHIKEIRTITGAGAVIVDAPDNIENVKTCDRILTLSGSAENKFNALKLIVRQMEEREKNINHPMRMLVPGKAASFLIGRKGSIIKYITEMSGSQIQVAKNKESENEKLVLISGSPDSKILASILVLQKLEEYENPAIAREGLLIPLNDTYFNPNNSKYTNNKKGNNNNSNGNNYNNNNNNSNNNALPNKSLNNNHQIGMNVNDRYFSSNSMTNNNYGSSAHNGNTGFNSTNNRLDSRSNIHPNQHSNNLTNNRYVNNKEDGIHVPMNNYPYDDINIPNNNNSTNNNHSNMNNQQLSSLKNPNDMKDKIEKMFLQQIYKSFPISSLPKILSITQPYTIELNMPDVYLETFDSQNKNGKSLIEEIIEKSGCNISICTDSNDSSSYTFILSITGSPLANSIAILMIQAKIFQFDWF</sequence>
<dbReference type="GO" id="GO:0003723">
    <property type="term" value="F:RNA binding"/>
    <property type="evidence" value="ECO:0007669"/>
    <property type="project" value="UniProtKB-UniRule"/>
</dbReference>
<dbReference type="RefSeq" id="XP_028544558.1">
    <property type="nucleotide sequence ID" value="XM_028688757.1"/>
</dbReference>
<keyword evidence="6" id="KW-1185">Reference proteome</keyword>
<proteinExistence type="predicted"/>
<dbReference type="InterPro" id="IPR004087">
    <property type="entry name" value="KH_dom"/>
</dbReference>
<reference evidence="6" key="1">
    <citation type="submission" date="2017-04" db="EMBL/GenBank/DDBJ databases">
        <title>Plasmodium gonderi genome.</title>
        <authorList>
            <person name="Arisue N."/>
            <person name="Honma H."/>
            <person name="Kawai S."/>
            <person name="Tougan T."/>
            <person name="Tanabe K."/>
            <person name="Horii T."/>
        </authorList>
    </citation>
    <scope>NUCLEOTIDE SEQUENCE [LARGE SCALE GENOMIC DNA]</scope>
    <source>
        <strain evidence="6">ATCC 30045</strain>
    </source>
</reference>
<evidence type="ECO:0000256" key="1">
    <source>
        <dbReference type="ARBA" id="ARBA00022737"/>
    </source>
</evidence>
<keyword evidence="2" id="KW-0694">RNA-binding</keyword>
<feature type="domain" description="K Homology" evidence="4">
    <location>
        <begin position="462"/>
        <end position="532"/>
    </location>
</feature>
<dbReference type="CDD" id="cd00105">
    <property type="entry name" value="KH-I"/>
    <property type="match status" value="1"/>
</dbReference>
<dbReference type="AlphaFoldDB" id="A0A1Y1JHG0"/>
<gene>
    <name evidence="5" type="ORF">PGO_114230</name>
</gene>
<accession>A0A1Y1JHG0</accession>
<comment type="caution">
    <text evidence="5">The sequence shown here is derived from an EMBL/GenBank/DDBJ whole genome shotgun (WGS) entry which is preliminary data.</text>
</comment>